<dbReference type="PANTHER" id="PTHR43214">
    <property type="entry name" value="TWO-COMPONENT RESPONSE REGULATOR"/>
    <property type="match status" value="1"/>
</dbReference>
<dbReference type="InterPro" id="IPR039420">
    <property type="entry name" value="WalR-like"/>
</dbReference>
<dbReference type="PANTHER" id="PTHR43214:SF41">
    <property type="entry name" value="NITRATE_NITRITE RESPONSE REGULATOR PROTEIN NARP"/>
    <property type="match status" value="1"/>
</dbReference>
<keyword evidence="4" id="KW-0804">Transcription</keyword>
<dbReference type="PROSITE" id="PS50043">
    <property type="entry name" value="HTH_LUXR_2"/>
    <property type="match status" value="1"/>
</dbReference>
<dbReference type="Proteomes" id="UP000527352">
    <property type="component" value="Unassembled WGS sequence"/>
</dbReference>
<dbReference type="Pfam" id="PF00072">
    <property type="entry name" value="Response_reg"/>
    <property type="match status" value="1"/>
</dbReference>
<dbReference type="InterPro" id="IPR001789">
    <property type="entry name" value="Sig_transdc_resp-reg_receiver"/>
</dbReference>
<reference evidence="9" key="2">
    <citation type="submission" date="2023-08" db="EMBL/GenBank/DDBJ databases">
        <title>Complete genome sequence of Shewanella oncorhynchi Z-P2, a siderophore putrebactin-producing bacterium.</title>
        <authorList>
            <person name="Zhang Y."/>
        </authorList>
    </citation>
    <scope>NUCLEOTIDE SEQUENCE</scope>
    <source>
        <strain evidence="9">Z-P2</strain>
    </source>
</reference>
<organism evidence="9">
    <name type="scientific">Shewanella oncorhynchi</name>
    <dbReference type="NCBI Taxonomy" id="2726434"/>
    <lineage>
        <taxon>Bacteria</taxon>
        <taxon>Pseudomonadati</taxon>
        <taxon>Pseudomonadota</taxon>
        <taxon>Gammaproteobacteria</taxon>
        <taxon>Alteromonadales</taxon>
        <taxon>Shewanellaceae</taxon>
        <taxon>Shewanella</taxon>
    </lineage>
</organism>
<feature type="modified residue" description="4-aspartylphosphate" evidence="5">
    <location>
        <position position="54"/>
    </location>
</feature>
<feature type="domain" description="HTH luxR-type" evidence="6">
    <location>
        <begin position="141"/>
        <end position="206"/>
    </location>
</feature>
<evidence type="ECO:0000259" key="6">
    <source>
        <dbReference type="PROSITE" id="PS50043"/>
    </source>
</evidence>
<dbReference type="GeneID" id="301341748"/>
<keyword evidence="10" id="KW-1185">Reference proteome</keyword>
<dbReference type="InterPro" id="IPR011006">
    <property type="entry name" value="CheY-like_superfamily"/>
</dbReference>
<proteinExistence type="predicted"/>
<evidence type="ECO:0000256" key="2">
    <source>
        <dbReference type="ARBA" id="ARBA00023015"/>
    </source>
</evidence>
<evidence type="ECO:0000313" key="9">
    <source>
        <dbReference type="EMBL" id="WMB72876.1"/>
    </source>
</evidence>
<dbReference type="GO" id="GO:0000160">
    <property type="term" value="P:phosphorelay signal transduction system"/>
    <property type="evidence" value="ECO:0007669"/>
    <property type="project" value="InterPro"/>
</dbReference>
<dbReference type="Gene3D" id="3.40.50.2300">
    <property type="match status" value="1"/>
</dbReference>
<evidence type="ECO:0000313" key="10">
    <source>
        <dbReference type="Proteomes" id="UP000527352"/>
    </source>
</evidence>
<dbReference type="PROSITE" id="PS50110">
    <property type="entry name" value="RESPONSE_REGULATORY"/>
    <property type="match status" value="1"/>
</dbReference>
<keyword evidence="1 5" id="KW-0597">Phosphoprotein</keyword>
<dbReference type="KEGG" id="sog:RA178_21160"/>
<evidence type="ECO:0000259" key="7">
    <source>
        <dbReference type="PROSITE" id="PS50110"/>
    </source>
</evidence>
<dbReference type="InterPro" id="IPR058245">
    <property type="entry name" value="NreC/VraR/RcsB-like_REC"/>
</dbReference>
<keyword evidence="2" id="KW-0805">Transcription regulation</keyword>
<dbReference type="RefSeq" id="WP_113940277.1">
    <property type="nucleotide sequence ID" value="NZ_CP132914.1"/>
</dbReference>
<sequence>MKRKILIVDDHPVVVLALKIILEQSGFEVIAETNNGVDALKLIKELSPDAVILDIGIPQLDGLEVIERSRKLVKSPPILVLTAQPSDHFVSRCIQAGASGFVSKQKDMNEVTGALRAILTGHSYFPIISNNNMIAKSSQDEAELVKKLSTREMVVLQQLAVGLSNKEIAERMLLSNKTISTYKTRLLDKLNAKNLVDIIEIAKRQNLI</sequence>
<dbReference type="SMART" id="SM00421">
    <property type="entry name" value="HTH_LUXR"/>
    <property type="match status" value="1"/>
</dbReference>
<dbReference type="PROSITE" id="PS00622">
    <property type="entry name" value="HTH_LUXR_1"/>
    <property type="match status" value="1"/>
</dbReference>
<dbReference type="Pfam" id="PF00196">
    <property type="entry name" value="GerE"/>
    <property type="match status" value="1"/>
</dbReference>
<evidence type="ECO:0000313" key="8">
    <source>
        <dbReference type="EMBL" id="NLQ24992.1"/>
    </source>
</evidence>
<evidence type="ECO:0000256" key="4">
    <source>
        <dbReference type="ARBA" id="ARBA00023163"/>
    </source>
</evidence>
<dbReference type="GO" id="GO:0003677">
    <property type="term" value="F:DNA binding"/>
    <property type="evidence" value="ECO:0007669"/>
    <property type="project" value="UniProtKB-KW"/>
</dbReference>
<dbReference type="Proteomes" id="UP001236800">
    <property type="component" value="Chromosome"/>
</dbReference>
<protein>
    <submittedName>
        <fullName evidence="9">Response regulator transcription factor</fullName>
    </submittedName>
</protein>
<name>A0AA50Q663_9GAMM</name>
<dbReference type="InterPro" id="IPR000792">
    <property type="entry name" value="Tscrpt_reg_LuxR_C"/>
</dbReference>
<accession>A0AA50Q663</accession>
<dbReference type="AlphaFoldDB" id="A0AA50Q663"/>
<dbReference type="EMBL" id="CP132914">
    <property type="protein sequence ID" value="WMB72876.1"/>
    <property type="molecule type" value="Genomic_DNA"/>
</dbReference>
<keyword evidence="3" id="KW-0238">DNA-binding</keyword>
<dbReference type="EMBL" id="JABAEB010000014">
    <property type="protein sequence ID" value="NLQ24992.1"/>
    <property type="molecule type" value="Genomic_DNA"/>
</dbReference>
<dbReference type="SUPFAM" id="SSF52172">
    <property type="entry name" value="CheY-like"/>
    <property type="match status" value="1"/>
</dbReference>
<gene>
    <name evidence="8" type="ORF">HGO26_19175</name>
    <name evidence="9" type="ORF">RA178_21160</name>
</gene>
<evidence type="ECO:0000256" key="5">
    <source>
        <dbReference type="PROSITE-ProRule" id="PRU00169"/>
    </source>
</evidence>
<dbReference type="PRINTS" id="PR00038">
    <property type="entry name" value="HTHLUXR"/>
</dbReference>
<dbReference type="GO" id="GO:0006355">
    <property type="term" value="P:regulation of DNA-templated transcription"/>
    <property type="evidence" value="ECO:0007669"/>
    <property type="project" value="InterPro"/>
</dbReference>
<evidence type="ECO:0000256" key="3">
    <source>
        <dbReference type="ARBA" id="ARBA00023125"/>
    </source>
</evidence>
<feature type="domain" description="Response regulatory" evidence="7">
    <location>
        <begin position="4"/>
        <end position="119"/>
    </location>
</feature>
<dbReference type="SMART" id="SM00448">
    <property type="entry name" value="REC"/>
    <property type="match status" value="1"/>
</dbReference>
<dbReference type="CDD" id="cd17535">
    <property type="entry name" value="REC_NarL-like"/>
    <property type="match status" value="1"/>
</dbReference>
<evidence type="ECO:0000256" key="1">
    <source>
        <dbReference type="ARBA" id="ARBA00022553"/>
    </source>
</evidence>
<dbReference type="CDD" id="cd06170">
    <property type="entry name" value="LuxR_C_like"/>
    <property type="match status" value="1"/>
</dbReference>
<reference evidence="8 10" key="1">
    <citation type="submission" date="2020-04" db="EMBL/GenBank/DDBJ databases">
        <title>The first description of lens atrophy caused by putative novel Shewanella sp. that is a new emerging pathogen for cultured rainbow trout?</title>
        <authorList>
            <person name="Saticioglu I.B."/>
            <person name="Duman M."/>
            <person name="Altun S."/>
        </authorList>
    </citation>
    <scope>NUCLEOTIDE SEQUENCE [LARGE SCALE GENOMIC DNA]</scope>
    <source>
        <strain evidence="8 10">S-1</strain>
    </source>
</reference>